<dbReference type="PROSITE" id="PS50157">
    <property type="entry name" value="ZINC_FINGER_C2H2_2"/>
    <property type="match status" value="1"/>
</dbReference>
<keyword evidence="2" id="KW-0175">Coiled coil</keyword>
<dbReference type="Proteomes" id="UP000728032">
    <property type="component" value="Unassembled WGS sequence"/>
</dbReference>
<feature type="domain" description="C2H2-type" evidence="4">
    <location>
        <begin position="305"/>
        <end position="333"/>
    </location>
</feature>
<dbReference type="AlphaFoldDB" id="A0A7R9QFG0"/>
<dbReference type="SUPFAM" id="SSF57667">
    <property type="entry name" value="beta-beta-alpha zinc fingers"/>
    <property type="match status" value="1"/>
</dbReference>
<evidence type="ECO:0000313" key="6">
    <source>
        <dbReference type="Proteomes" id="UP000728032"/>
    </source>
</evidence>
<evidence type="ECO:0000256" key="2">
    <source>
        <dbReference type="SAM" id="Coils"/>
    </source>
</evidence>
<dbReference type="PROSITE" id="PS00028">
    <property type="entry name" value="ZINC_FINGER_C2H2_1"/>
    <property type="match status" value="1"/>
</dbReference>
<sequence length="385" mass="44809">MKDKRDSILRQLEGKQCVDTKVIALLLKSFVDQLLDGSDMKPDVDIIAHVRHDCHRNSGSSPSTDNDIELKTRIKQLEAKVEREVRDNQILHSRLQTFGAKESDYKKQIKDLTTRLEKSQEIETQLKTKINELNNKTDINESNPSFDHQIRYRINEELIRRHSSPRKTEVMFKETNGATDEIQDVETESDSEEVEDQLIKKCLNTKLFVNIDKINGSPNKSNLMNGHKVDEIDISDNESMEEMSKPEASTPSPEKSPKKGPKYSIKYTQINECTYVCNSLGCDFICSSIRDIRWHNRNDCADTPFQCDVCQLMFQHNSSLKSHKKFKHPESRQTRSEDQTPTRRKRSRSVEATTDRQLRQNRRQTQIFSPVFPKRWKREPIDLTV</sequence>
<reference evidence="5" key="1">
    <citation type="submission" date="2020-11" db="EMBL/GenBank/DDBJ databases">
        <authorList>
            <person name="Tran Van P."/>
        </authorList>
    </citation>
    <scope>NUCLEOTIDE SEQUENCE</scope>
</reference>
<protein>
    <recommendedName>
        <fullName evidence="4">C2H2-type domain-containing protein</fullName>
    </recommendedName>
</protein>
<keyword evidence="1" id="KW-0863">Zinc-finger</keyword>
<evidence type="ECO:0000259" key="4">
    <source>
        <dbReference type="PROSITE" id="PS50157"/>
    </source>
</evidence>
<keyword evidence="6" id="KW-1185">Reference proteome</keyword>
<evidence type="ECO:0000256" key="1">
    <source>
        <dbReference type="PROSITE-ProRule" id="PRU00042"/>
    </source>
</evidence>
<gene>
    <name evidence="5" type="ORF">ONB1V03_LOCUS4393</name>
</gene>
<dbReference type="EMBL" id="OC916329">
    <property type="protein sequence ID" value="CAD7643935.1"/>
    <property type="molecule type" value="Genomic_DNA"/>
</dbReference>
<dbReference type="EMBL" id="CAJPVJ010001504">
    <property type="protein sequence ID" value="CAG2164846.1"/>
    <property type="molecule type" value="Genomic_DNA"/>
</dbReference>
<feature type="coiled-coil region" evidence="2">
    <location>
        <begin position="74"/>
        <end position="136"/>
    </location>
</feature>
<dbReference type="InterPro" id="IPR013087">
    <property type="entry name" value="Znf_C2H2_type"/>
</dbReference>
<dbReference type="Gene3D" id="3.30.160.60">
    <property type="entry name" value="Classic Zinc Finger"/>
    <property type="match status" value="1"/>
</dbReference>
<dbReference type="GO" id="GO:0008270">
    <property type="term" value="F:zinc ion binding"/>
    <property type="evidence" value="ECO:0007669"/>
    <property type="project" value="UniProtKB-KW"/>
</dbReference>
<keyword evidence="1" id="KW-0862">Zinc</keyword>
<feature type="region of interest" description="Disordered" evidence="3">
    <location>
        <begin position="238"/>
        <end position="261"/>
    </location>
</feature>
<dbReference type="SMART" id="SM00355">
    <property type="entry name" value="ZnF_C2H2"/>
    <property type="match status" value="2"/>
</dbReference>
<evidence type="ECO:0000313" key="5">
    <source>
        <dbReference type="EMBL" id="CAD7643935.1"/>
    </source>
</evidence>
<evidence type="ECO:0000256" key="3">
    <source>
        <dbReference type="SAM" id="MobiDB-lite"/>
    </source>
</evidence>
<accession>A0A7R9QFG0</accession>
<feature type="compositionally biased region" description="Basic and acidic residues" evidence="3">
    <location>
        <begin position="328"/>
        <end position="341"/>
    </location>
</feature>
<dbReference type="OrthoDB" id="6532616at2759"/>
<feature type="region of interest" description="Disordered" evidence="3">
    <location>
        <begin position="321"/>
        <end position="358"/>
    </location>
</feature>
<proteinExistence type="predicted"/>
<name>A0A7R9QFG0_9ACAR</name>
<keyword evidence="1" id="KW-0479">Metal-binding</keyword>
<dbReference type="InterPro" id="IPR036236">
    <property type="entry name" value="Znf_C2H2_sf"/>
</dbReference>
<organism evidence="5">
    <name type="scientific">Oppiella nova</name>
    <dbReference type="NCBI Taxonomy" id="334625"/>
    <lineage>
        <taxon>Eukaryota</taxon>
        <taxon>Metazoa</taxon>
        <taxon>Ecdysozoa</taxon>
        <taxon>Arthropoda</taxon>
        <taxon>Chelicerata</taxon>
        <taxon>Arachnida</taxon>
        <taxon>Acari</taxon>
        <taxon>Acariformes</taxon>
        <taxon>Sarcoptiformes</taxon>
        <taxon>Oribatida</taxon>
        <taxon>Brachypylina</taxon>
        <taxon>Oppioidea</taxon>
        <taxon>Oppiidae</taxon>
        <taxon>Oppiella</taxon>
    </lineage>
</organism>